<evidence type="ECO:0000313" key="8">
    <source>
        <dbReference type="Proteomes" id="UP000053201"/>
    </source>
</evidence>
<dbReference type="STRING" id="645134.A0A0L0HQT6"/>
<dbReference type="EMBL" id="KQ257452">
    <property type="protein sequence ID" value="KND03189.1"/>
    <property type="molecule type" value="Genomic_DNA"/>
</dbReference>
<dbReference type="InterPro" id="IPR015424">
    <property type="entry name" value="PyrdxlP-dep_Trfase"/>
</dbReference>
<comment type="similarity">
    <text evidence="2 6">Belongs to the group II decarboxylase family.</text>
</comment>
<accession>A0A0L0HQT6</accession>
<dbReference type="PRINTS" id="PR00800">
    <property type="entry name" value="YHDCRBOXLASE"/>
</dbReference>
<proteinExistence type="inferred from homology"/>
<dbReference type="GO" id="GO:0019752">
    <property type="term" value="P:carboxylic acid metabolic process"/>
    <property type="evidence" value="ECO:0007669"/>
    <property type="project" value="InterPro"/>
</dbReference>
<dbReference type="OrthoDB" id="2161780at2759"/>
<dbReference type="InterPro" id="IPR015422">
    <property type="entry name" value="PyrdxlP-dep_Trfase_small"/>
</dbReference>
<dbReference type="InterPro" id="IPR002129">
    <property type="entry name" value="PyrdxlP-dep_de-COase"/>
</dbReference>
<name>A0A0L0HQT6_SPIPD</name>
<evidence type="ECO:0000256" key="3">
    <source>
        <dbReference type="ARBA" id="ARBA00022898"/>
    </source>
</evidence>
<evidence type="ECO:0000256" key="4">
    <source>
        <dbReference type="ARBA" id="ARBA00023239"/>
    </source>
</evidence>
<reference evidence="7 8" key="1">
    <citation type="submission" date="2009-08" db="EMBL/GenBank/DDBJ databases">
        <title>The Genome Sequence of Spizellomyces punctatus strain DAOM BR117.</title>
        <authorList>
            <consortium name="The Broad Institute Genome Sequencing Platform"/>
            <person name="Russ C."/>
            <person name="Cuomo C."/>
            <person name="Shea T."/>
            <person name="Young S.K."/>
            <person name="Zeng Q."/>
            <person name="Koehrsen M."/>
            <person name="Haas B."/>
            <person name="Borodovsky M."/>
            <person name="Guigo R."/>
            <person name="Alvarado L."/>
            <person name="Berlin A."/>
            <person name="Bochicchio J."/>
            <person name="Borenstein D."/>
            <person name="Chapman S."/>
            <person name="Chen Z."/>
            <person name="Engels R."/>
            <person name="Freedman E."/>
            <person name="Gellesch M."/>
            <person name="Goldberg J."/>
            <person name="Griggs A."/>
            <person name="Gujja S."/>
            <person name="Heiman D."/>
            <person name="Hepburn T."/>
            <person name="Howarth C."/>
            <person name="Jen D."/>
            <person name="Larson L."/>
            <person name="Lewis B."/>
            <person name="Mehta T."/>
            <person name="Park D."/>
            <person name="Pearson M."/>
            <person name="Roberts A."/>
            <person name="Saif S."/>
            <person name="Shenoy N."/>
            <person name="Sisk P."/>
            <person name="Stolte C."/>
            <person name="Sykes S."/>
            <person name="Thomson T."/>
            <person name="Walk T."/>
            <person name="White J."/>
            <person name="Yandava C."/>
            <person name="Burger G."/>
            <person name="Gray M.W."/>
            <person name="Holland P.W.H."/>
            <person name="King N."/>
            <person name="Lang F.B.F."/>
            <person name="Roger A.J."/>
            <person name="Ruiz-Trillo I."/>
            <person name="Lander E."/>
            <person name="Nusbaum C."/>
        </authorList>
    </citation>
    <scope>NUCLEOTIDE SEQUENCE [LARGE SCALE GENOMIC DNA]</scope>
    <source>
        <strain evidence="7 8">DAOM BR117</strain>
    </source>
</reference>
<sequence>MNSNDLGAILPRVTDHVLQVQRQNGDAPTIPLAPLTSIPSTLPRQGLGVADTFDLFKQTIAPGLSSSSGPRYFGFITGGVTPAAFIGDVLATAYDQNVMTAAAAAGSCSADVEAAVMKMLADLLRLPSEFDGVLTTGGTASNTVALACARQWIGEHYQGVDVANDGIQALKGRILVFGTMAHQSISKAMGILGLGRKVQHVQCDEGRPARMCPKDLDRLLSAAKQDENAAGCIVIAQAGEVNTSDCDDLISVASVCRKHGAWLHVDGAANLLARVSDRYGHLLSGLELADSITGDAHKWLNVPYDCGIFFTRHSTVHEAAFGASASYLGISTGFAPINRGIENSRRFRALPLWMSLQAYGREGFQQLVERTCLFAQRLGNWIEASSQYSLLEPVRLNTILFRANDCDSEQAHCVLAAINKTSKVFVTPTVWRGEPAIRASIANWNTGERDLTITIEALIEGYQSTIG</sequence>
<dbReference type="Gene3D" id="3.90.1150.10">
    <property type="entry name" value="Aspartate Aminotransferase, domain 1"/>
    <property type="match status" value="1"/>
</dbReference>
<organism evidence="7 8">
    <name type="scientific">Spizellomyces punctatus (strain DAOM BR117)</name>
    <dbReference type="NCBI Taxonomy" id="645134"/>
    <lineage>
        <taxon>Eukaryota</taxon>
        <taxon>Fungi</taxon>
        <taxon>Fungi incertae sedis</taxon>
        <taxon>Chytridiomycota</taxon>
        <taxon>Chytridiomycota incertae sedis</taxon>
        <taxon>Chytridiomycetes</taxon>
        <taxon>Spizellomycetales</taxon>
        <taxon>Spizellomycetaceae</taxon>
        <taxon>Spizellomyces</taxon>
    </lineage>
</organism>
<dbReference type="VEuPathDB" id="FungiDB:SPPG_02247"/>
<dbReference type="Proteomes" id="UP000053201">
    <property type="component" value="Unassembled WGS sequence"/>
</dbReference>
<evidence type="ECO:0000256" key="2">
    <source>
        <dbReference type="ARBA" id="ARBA00009533"/>
    </source>
</evidence>
<dbReference type="InterPro" id="IPR010977">
    <property type="entry name" value="Aromatic_deC"/>
</dbReference>
<dbReference type="PANTHER" id="PTHR11999">
    <property type="entry name" value="GROUP II PYRIDOXAL-5-PHOSPHATE DECARBOXYLASE"/>
    <property type="match status" value="1"/>
</dbReference>
<evidence type="ECO:0000256" key="5">
    <source>
        <dbReference type="PIRSR" id="PIRSR602129-50"/>
    </source>
</evidence>
<dbReference type="SUPFAM" id="SSF53383">
    <property type="entry name" value="PLP-dependent transferases"/>
    <property type="match status" value="1"/>
</dbReference>
<dbReference type="GO" id="GO:0030170">
    <property type="term" value="F:pyridoxal phosphate binding"/>
    <property type="evidence" value="ECO:0007669"/>
    <property type="project" value="InterPro"/>
</dbReference>
<evidence type="ECO:0000256" key="6">
    <source>
        <dbReference type="RuleBase" id="RU000382"/>
    </source>
</evidence>
<dbReference type="GO" id="GO:0006520">
    <property type="term" value="P:amino acid metabolic process"/>
    <property type="evidence" value="ECO:0007669"/>
    <property type="project" value="InterPro"/>
</dbReference>
<gene>
    <name evidence="7" type="ORF">SPPG_02247</name>
</gene>
<dbReference type="InParanoid" id="A0A0L0HQT6"/>
<protein>
    <recommendedName>
        <fullName evidence="9">Pyridoxal-dependent decarboxylase</fullName>
    </recommendedName>
</protein>
<feature type="modified residue" description="N6-(pyridoxal phosphate)lysine" evidence="5">
    <location>
        <position position="298"/>
    </location>
</feature>
<dbReference type="PANTHER" id="PTHR11999:SF165">
    <property type="entry name" value="DECARBOXYLASE, PUTATIVE (AFU_ORTHOLOGUE AFUA_2G04980)-RELATED"/>
    <property type="match status" value="1"/>
</dbReference>
<evidence type="ECO:0008006" key="9">
    <source>
        <dbReference type="Google" id="ProtNLM"/>
    </source>
</evidence>
<keyword evidence="3 5" id="KW-0663">Pyridoxal phosphate</keyword>
<dbReference type="OMA" id="SWATDAH"/>
<dbReference type="eggNOG" id="KOG0628">
    <property type="taxonomic scope" value="Eukaryota"/>
</dbReference>
<dbReference type="GeneID" id="27685843"/>
<dbReference type="Gene3D" id="3.40.640.10">
    <property type="entry name" value="Type I PLP-dependent aspartate aminotransferase-like (Major domain)"/>
    <property type="match status" value="1"/>
</dbReference>
<dbReference type="Pfam" id="PF00282">
    <property type="entry name" value="Pyridoxal_deC"/>
    <property type="match status" value="1"/>
</dbReference>
<keyword evidence="4 6" id="KW-0456">Lyase</keyword>
<keyword evidence="8" id="KW-1185">Reference proteome</keyword>
<dbReference type="GO" id="GO:0016831">
    <property type="term" value="F:carboxy-lyase activity"/>
    <property type="evidence" value="ECO:0007669"/>
    <property type="project" value="InterPro"/>
</dbReference>
<dbReference type="GO" id="GO:0005737">
    <property type="term" value="C:cytoplasm"/>
    <property type="evidence" value="ECO:0007669"/>
    <property type="project" value="TreeGrafter"/>
</dbReference>
<dbReference type="RefSeq" id="XP_016611228.1">
    <property type="nucleotide sequence ID" value="XM_016750537.1"/>
</dbReference>
<comment type="cofactor">
    <cofactor evidence="1 5 6">
        <name>pyridoxal 5'-phosphate</name>
        <dbReference type="ChEBI" id="CHEBI:597326"/>
    </cofactor>
</comment>
<dbReference type="AlphaFoldDB" id="A0A0L0HQT6"/>
<evidence type="ECO:0000313" key="7">
    <source>
        <dbReference type="EMBL" id="KND03189.1"/>
    </source>
</evidence>
<dbReference type="InterPro" id="IPR015421">
    <property type="entry name" value="PyrdxlP-dep_Trfase_major"/>
</dbReference>
<evidence type="ECO:0000256" key="1">
    <source>
        <dbReference type="ARBA" id="ARBA00001933"/>
    </source>
</evidence>